<dbReference type="EMBL" id="AP022577">
    <property type="protein sequence ID" value="BBX85276.1"/>
    <property type="molecule type" value="Genomic_DNA"/>
</dbReference>
<organism evidence="3 4">
    <name type="scientific">Mycolicibacterium aubagnense</name>
    <dbReference type="NCBI Taxonomy" id="319707"/>
    <lineage>
        <taxon>Bacteria</taxon>
        <taxon>Bacillati</taxon>
        <taxon>Actinomycetota</taxon>
        <taxon>Actinomycetes</taxon>
        <taxon>Mycobacteriales</taxon>
        <taxon>Mycobacteriaceae</taxon>
        <taxon>Mycolicibacterium</taxon>
    </lineage>
</organism>
<evidence type="ECO:0000256" key="1">
    <source>
        <dbReference type="SAM" id="MobiDB-lite"/>
    </source>
</evidence>
<feature type="region of interest" description="Disordered" evidence="1">
    <location>
        <begin position="100"/>
        <end position="185"/>
    </location>
</feature>
<sequence>MLESSVEAAGGDPDTDPFRAVDPGPHGTGPFAGPTTGSFVIPEPEPTGDTFDAFNTDTWRFRQPPPPWYRTKDARLLLIAVAVAVVALVVSLVVLATRRDSGSDQPTPVEPAPTTTTTTTTTTPAPVTSSTSTPVPPPPPPAEPPPAAVPPAGHAPAESATPTARGPEINVTRMPMSVAPNPHHR</sequence>
<feature type="compositionally biased region" description="Low complexity" evidence="1">
    <location>
        <begin position="112"/>
        <end position="133"/>
    </location>
</feature>
<feature type="region of interest" description="Disordered" evidence="1">
    <location>
        <begin position="1"/>
        <end position="36"/>
    </location>
</feature>
<gene>
    <name evidence="3" type="ORF">MAUB_31490</name>
</gene>
<protein>
    <submittedName>
        <fullName evidence="3">Uncharacterized protein</fullName>
    </submittedName>
</protein>
<keyword evidence="2" id="KW-0812">Transmembrane</keyword>
<reference evidence="3 4" key="1">
    <citation type="journal article" date="2019" name="Emerg. Microbes Infect.">
        <title>Comprehensive subspecies identification of 175 nontuberculous mycobacteria species based on 7547 genomic profiles.</title>
        <authorList>
            <person name="Matsumoto Y."/>
            <person name="Kinjo T."/>
            <person name="Motooka D."/>
            <person name="Nabeya D."/>
            <person name="Jung N."/>
            <person name="Uechi K."/>
            <person name="Horii T."/>
            <person name="Iida T."/>
            <person name="Fujita J."/>
            <person name="Nakamura S."/>
        </authorList>
    </citation>
    <scope>NUCLEOTIDE SEQUENCE [LARGE SCALE GENOMIC DNA]</scope>
    <source>
        <strain evidence="3 4">JCM 15296</strain>
    </source>
</reference>
<dbReference type="Proteomes" id="UP000465609">
    <property type="component" value="Chromosome"/>
</dbReference>
<keyword evidence="2" id="KW-0472">Membrane</keyword>
<proteinExistence type="predicted"/>
<evidence type="ECO:0000313" key="4">
    <source>
        <dbReference type="Proteomes" id="UP000465609"/>
    </source>
</evidence>
<keyword evidence="4" id="KW-1185">Reference proteome</keyword>
<evidence type="ECO:0000313" key="3">
    <source>
        <dbReference type="EMBL" id="BBX85276.1"/>
    </source>
</evidence>
<accession>A0ABN5YU36</accession>
<name>A0ABN5YU36_9MYCO</name>
<evidence type="ECO:0000256" key="2">
    <source>
        <dbReference type="SAM" id="Phobius"/>
    </source>
</evidence>
<feature type="transmembrane region" description="Helical" evidence="2">
    <location>
        <begin position="76"/>
        <end position="96"/>
    </location>
</feature>
<feature type="compositionally biased region" description="Pro residues" evidence="1">
    <location>
        <begin position="134"/>
        <end position="149"/>
    </location>
</feature>
<keyword evidence="2" id="KW-1133">Transmembrane helix</keyword>